<comment type="pathway">
    <text evidence="5 18">Metabolic intermediate biosynthesis; chorismate biosynthesis; chorismate from D-erythrose 4-phosphate and phosphoenolpyruvate: step 2/7.</text>
</comment>
<keyword evidence="17 18" id="KW-0170">Cobalt</keyword>
<organism evidence="21 22">
    <name type="scientific">Candidatus Portiera aleyrodidarum</name>
    <name type="common">primary endosymbiont of Bemisia tabaci</name>
    <dbReference type="NCBI Taxonomy" id="91844"/>
    <lineage>
        <taxon>Bacteria</taxon>
        <taxon>Pseudomonadati</taxon>
        <taxon>Pseudomonadota</taxon>
        <taxon>Gammaproteobacteria</taxon>
        <taxon>Candidatus Johnevansiales</taxon>
        <taxon>Candidatus Johnevansiaceae</taxon>
        <taxon>Candidatus Portiera</taxon>
    </lineage>
</organism>
<comment type="cofactor">
    <cofactor evidence="2 18">
        <name>NAD(+)</name>
        <dbReference type="ChEBI" id="CHEBI:57540"/>
    </cofactor>
</comment>
<evidence type="ECO:0000256" key="6">
    <source>
        <dbReference type="ARBA" id="ARBA00005412"/>
    </source>
</evidence>
<dbReference type="GO" id="GO:0046872">
    <property type="term" value="F:metal ion binding"/>
    <property type="evidence" value="ECO:0007669"/>
    <property type="project" value="UniProtKB-KW"/>
</dbReference>
<evidence type="ECO:0000256" key="2">
    <source>
        <dbReference type="ARBA" id="ARBA00001911"/>
    </source>
</evidence>
<keyword evidence="11 18" id="KW-0479">Metal-binding</keyword>
<evidence type="ECO:0000256" key="9">
    <source>
        <dbReference type="ARBA" id="ARBA00022490"/>
    </source>
</evidence>
<dbReference type="CDD" id="cd08195">
    <property type="entry name" value="DHQS"/>
    <property type="match status" value="1"/>
</dbReference>
<evidence type="ECO:0000256" key="7">
    <source>
        <dbReference type="ARBA" id="ARBA00013031"/>
    </source>
</evidence>
<evidence type="ECO:0000256" key="17">
    <source>
        <dbReference type="ARBA" id="ARBA00023285"/>
    </source>
</evidence>
<dbReference type="PANTHER" id="PTHR43622:SF7">
    <property type="entry name" value="3-DEHYDROQUINATE SYNTHASE, CHLOROPLASTIC"/>
    <property type="match status" value="1"/>
</dbReference>
<proteinExistence type="inferred from homology"/>
<dbReference type="Proteomes" id="UP000510842">
    <property type="component" value="Chromosome"/>
</dbReference>
<evidence type="ECO:0000259" key="19">
    <source>
        <dbReference type="Pfam" id="PF01761"/>
    </source>
</evidence>
<dbReference type="InterPro" id="IPR030963">
    <property type="entry name" value="DHQ_synth_fam"/>
</dbReference>
<dbReference type="GO" id="GO:0003856">
    <property type="term" value="F:3-dehydroquinate synthase activity"/>
    <property type="evidence" value="ECO:0007669"/>
    <property type="project" value="UniProtKB-UniRule"/>
</dbReference>
<dbReference type="FunFam" id="3.40.50.1970:FF:000001">
    <property type="entry name" value="3-dehydroquinate synthase"/>
    <property type="match status" value="1"/>
</dbReference>
<dbReference type="AlphaFoldDB" id="A0A6S6RYZ4"/>
<dbReference type="GO" id="GO:0008652">
    <property type="term" value="P:amino acid biosynthetic process"/>
    <property type="evidence" value="ECO:0007669"/>
    <property type="project" value="UniProtKB-KW"/>
</dbReference>
<dbReference type="Pfam" id="PF01761">
    <property type="entry name" value="DHQ_synthase"/>
    <property type="match status" value="1"/>
</dbReference>
<sequence>MKIIKINILNSNYPIYIGTGLLKKGVYIPYIFGKQIMIVTNKILSSLYLNILKKKLHLYNVKVIILPDGEKYKNIASVNNIWDLLIKYGFNRNCTLISLGGGVIGDISGFTASCYQRGISLIHIPTTLLSQVDSSIGGKTGVNHKKVKNMIGSFFQPKAVIIDTDIINTLNNREISAGISEIIKYSLICDYNFFKWLENNIRKLLIFKYSKKILNFSILKSCIIKSKFVIKDEKENNIRALLNLGHTFGHSIEQYKGYGNWLHGEAISVGIMIATKISIYLGKLKEKNLYRISNLLSKSNLPIYIPIDMKSKNFINLIKLDKKNLYEKIRLILLNNIGNAYIKNNINEKFLCNIIDFLPKKNKVIFEQ</sequence>
<feature type="binding site" evidence="18">
    <location>
        <position position="246"/>
    </location>
    <ligand>
        <name>Zn(2+)</name>
        <dbReference type="ChEBI" id="CHEBI:29105"/>
    </ligand>
</feature>
<evidence type="ECO:0000259" key="20">
    <source>
        <dbReference type="Pfam" id="PF24621"/>
    </source>
</evidence>
<keyword evidence="10 18" id="KW-0028">Amino-acid biosynthesis</keyword>
<dbReference type="GO" id="GO:0009073">
    <property type="term" value="P:aromatic amino acid family biosynthetic process"/>
    <property type="evidence" value="ECO:0007669"/>
    <property type="project" value="UniProtKB-KW"/>
</dbReference>
<evidence type="ECO:0000256" key="18">
    <source>
        <dbReference type="HAMAP-Rule" id="MF_00110"/>
    </source>
</evidence>
<evidence type="ECO:0000313" key="21">
    <source>
        <dbReference type="EMBL" id="CAA3704975.1"/>
    </source>
</evidence>
<dbReference type="InterPro" id="IPR056179">
    <property type="entry name" value="DHQS_C"/>
</dbReference>
<dbReference type="Gene3D" id="3.40.50.1970">
    <property type="match status" value="1"/>
</dbReference>
<evidence type="ECO:0000313" key="22">
    <source>
        <dbReference type="Proteomes" id="UP000510842"/>
    </source>
</evidence>
<dbReference type="PIRSF" id="PIRSF001455">
    <property type="entry name" value="DHQ_synth"/>
    <property type="match status" value="1"/>
</dbReference>
<evidence type="ECO:0000256" key="13">
    <source>
        <dbReference type="ARBA" id="ARBA00022833"/>
    </source>
</evidence>
<comment type="similarity">
    <text evidence="6 18">Belongs to the sugar phosphate cyclases superfamily. Dehydroquinate synthase family.</text>
</comment>
<feature type="binding site" evidence="18">
    <location>
        <begin position="126"/>
        <end position="127"/>
    </location>
    <ligand>
        <name>NAD(+)</name>
        <dbReference type="ChEBI" id="CHEBI:57540"/>
    </ligand>
</feature>
<comment type="subcellular location">
    <subcellularLocation>
        <location evidence="4 18">Cytoplasm</location>
    </subcellularLocation>
</comment>
<feature type="binding site" evidence="18">
    <location>
        <position position="139"/>
    </location>
    <ligand>
        <name>NAD(+)</name>
        <dbReference type="ChEBI" id="CHEBI:57540"/>
    </ligand>
</feature>
<evidence type="ECO:0000256" key="10">
    <source>
        <dbReference type="ARBA" id="ARBA00022605"/>
    </source>
</evidence>
<evidence type="ECO:0000256" key="4">
    <source>
        <dbReference type="ARBA" id="ARBA00004496"/>
    </source>
</evidence>
<dbReference type="InterPro" id="IPR030960">
    <property type="entry name" value="DHQS/DOIS_N"/>
</dbReference>
<name>A0A6S6RYZ4_9GAMM</name>
<dbReference type="InterPro" id="IPR016037">
    <property type="entry name" value="DHQ_synth_AroB"/>
</dbReference>
<evidence type="ECO:0000256" key="16">
    <source>
        <dbReference type="ARBA" id="ARBA00023239"/>
    </source>
</evidence>
<keyword evidence="14 18" id="KW-0520">NAD</keyword>
<dbReference type="GO" id="GO:0005737">
    <property type="term" value="C:cytoplasm"/>
    <property type="evidence" value="ECO:0007669"/>
    <property type="project" value="UniProtKB-SubCell"/>
</dbReference>
<evidence type="ECO:0000256" key="11">
    <source>
        <dbReference type="ARBA" id="ARBA00022723"/>
    </source>
</evidence>
<dbReference type="Pfam" id="PF24621">
    <property type="entry name" value="DHQS_C"/>
    <property type="match status" value="1"/>
</dbReference>
<evidence type="ECO:0000256" key="5">
    <source>
        <dbReference type="ARBA" id="ARBA00004661"/>
    </source>
</evidence>
<feature type="binding site" evidence="18">
    <location>
        <position position="263"/>
    </location>
    <ligand>
        <name>Zn(2+)</name>
        <dbReference type="ChEBI" id="CHEBI:29105"/>
    </ligand>
</feature>
<keyword evidence="16 18" id="KW-0456">Lyase</keyword>
<gene>
    <name evidence="18 21" type="primary">aroB</name>
    <name evidence="21" type="ORF">PEMO_0035</name>
</gene>
<dbReference type="RefSeq" id="WP_180824523.1">
    <property type="nucleotide sequence ID" value="NZ_LR744089.1"/>
</dbReference>
<keyword evidence="22" id="KW-1185">Reference proteome</keyword>
<feature type="binding site" evidence="18">
    <location>
        <position position="148"/>
    </location>
    <ligand>
        <name>NAD(+)</name>
        <dbReference type="ChEBI" id="CHEBI:57540"/>
    </ligand>
</feature>
<feature type="domain" description="3-dehydroquinate synthase N-terminal" evidence="19">
    <location>
        <begin position="64"/>
        <end position="176"/>
    </location>
</feature>
<comment type="function">
    <text evidence="3 18">Catalyzes the conversion of 3-deoxy-D-arabino-heptulosonate 7-phosphate (DAHP) to dehydroquinate (DHQ).</text>
</comment>
<evidence type="ECO:0000256" key="12">
    <source>
        <dbReference type="ARBA" id="ARBA00022741"/>
    </source>
</evidence>
<dbReference type="EMBL" id="LR744089">
    <property type="protein sequence ID" value="CAA3704975.1"/>
    <property type="molecule type" value="Genomic_DNA"/>
</dbReference>
<keyword evidence="9 18" id="KW-0963">Cytoplasm</keyword>
<comment type="catalytic activity">
    <reaction evidence="1 18">
        <text>7-phospho-2-dehydro-3-deoxy-D-arabino-heptonate = 3-dehydroquinate + phosphate</text>
        <dbReference type="Rhea" id="RHEA:21968"/>
        <dbReference type="ChEBI" id="CHEBI:32364"/>
        <dbReference type="ChEBI" id="CHEBI:43474"/>
        <dbReference type="ChEBI" id="CHEBI:58394"/>
        <dbReference type="EC" id="4.2.3.4"/>
    </reaction>
</comment>
<feature type="binding site" evidence="18">
    <location>
        <begin position="102"/>
        <end position="106"/>
    </location>
    <ligand>
        <name>NAD(+)</name>
        <dbReference type="ChEBI" id="CHEBI:57540"/>
    </ligand>
</feature>
<dbReference type="SUPFAM" id="SSF56796">
    <property type="entry name" value="Dehydroquinate synthase-like"/>
    <property type="match status" value="1"/>
</dbReference>
<keyword evidence="15 18" id="KW-0057">Aromatic amino acid biosynthesis</keyword>
<evidence type="ECO:0000256" key="14">
    <source>
        <dbReference type="ARBA" id="ARBA00023027"/>
    </source>
</evidence>
<dbReference type="HAMAP" id="MF_00110">
    <property type="entry name" value="DHQ_synthase"/>
    <property type="match status" value="1"/>
</dbReference>
<evidence type="ECO:0000256" key="1">
    <source>
        <dbReference type="ARBA" id="ARBA00001393"/>
    </source>
</evidence>
<feature type="binding site" evidence="18">
    <location>
        <position position="181"/>
    </location>
    <ligand>
        <name>Zn(2+)</name>
        <dbReference type="ChEBI" id="CHEBI:29105"/>
    </ligand>
</feature>
<dbReference type="EC" id="4.2.3.4" evidence="7 18"/>
<protein>
    <recommendedName>
        <fullName evidence="8 18">3-dehydroquinate synthase</fullName>
        <shortName evidence="18">DHQS</shortName>
        <ecNumber evidence="7 18">4.2.3.4</ecNumber>
    </recommendedName>
</protein>
<keyword evidence="12 18" id="KW-0547">Nucleotide-binding</keyword>
<comment type="cofactor">
    <cofactor evidence="18">
        <name>Co(2+)</name>
        <dbReference type="ChEBI" id="CHEBI:48828"/>
    </cofactor>
    <cofactor evidence="18">
        <name>Zn(2+)</name>
        <dbReference type="ChEBI" id="CHEBI:29105"/>
    </cofactor>
    <text evidence="18">Binds 1 divalent metal cation per subunit. Can use either Co(2+) or Zn(2+).</text>
</comment>
<dbReference type="InterPro" id="IPR050071">
    <property type="entry name" value="Dehydroquinate_synthase"/>
</dbReference>
<dbReference type="NCBIfam" id="TIGR01357">
    <property type="entry name" value="aroB"/>
    <property type="match status" value="1"/>
</dbReference>
<evidence type="ECO:0000256" key="8">
    <source>
        <dbReference type="ARBA" id="ARBA00017684"/>
    </source>
</evidence>
<evidence type="ECO:0000256" key="15">
    <source>
        <dbReference type="ARBA" id="ARBA00023141"/>
    </source>
</evidence>
<feature type="domain" description="3-dehydroquinate synthase C-terminal" evidence="20">
    <location>
        <begin position="178"/>
        <end position="324"/>
    </location>
</feature>
<evidence type="ECO:0000256" key="3">
    <source>
        <dbReference type="ARBA" id="ARBA00003485"/>
    </source>
</evidence>
<keyword evidence="13 18" id="KW-0862">Zinc</keyword>
<reference evidence="21 22" key="1">
    <citation type="submission" date="2019-12" db="EMBL/GenBank/DDBJ databases">
        <authorList>
            <person name="Santos-Garcia D."/>
            <person name="Santos-Garcia D."/>
            <person name="Santos-Garcia D."/>
        </authorList>
    </citation>
    <scope>NUCLEOTIDE SEQUENCE [LARGE SCALE GENOMIC DNA]</scope>
    <source>
        <strain evidence="21">PeMo</strain>
    </source>
</reference>
<dbReference type="GO" id="GO:0000166">
    <property type="term" value="F:nucleotide binding"/>
    <property type="evidence" value="ECO:0007669"/>
    <property type="project" value="UniProtKB-KW"/>
</dbReference>
<feature type="binding site" evidence="18">
    <location>
        <begin position="68"/>
        <end position="73"/>
    </location>
    <ligand>
        <name>NAD(+)</name>
        <dbReference type="ChEBI" id="CHEBI:57540"/>
    </ligand>
</feature>
<dbReference type="UniPathway" id="UPA00053">
    <property type="reaction ID" value="UER00085"/>
</dbReference>
<dbReference type="PANTHER" id="PTHR43622">
    <property type="entry name" value="3-DEHYDROQUINATE SYNTHASE"/>
    <property type="match status" value="1"/>
</dbReference>
<accession>A0A6S6RYZ4</accession>
<comment type="caution">
    <text evidence="18">Lacks conserved residue(s) required for the propagation of feature annotation.</text>
</comment>
<dbReference type="Gene3D" id="1.20.1090.10">
    <property type="entry name" value="Dehydroquinate synthase-like - alpha domain"/>
    <property type="match status" value="1"/>
</dbReference>
<dbReference type="GO" id="GO:0009423">
    <property type="term" value="P:chorismate biosynthetic process"/>
    <property type="evidence" value="ECO:0007669"/>
    <property type="project" value="UniProtKB-UniRule"/>
</dbReference>